<protein>
    <recommendedName>
        <fullName evidence="2">Ribbon-helix-helix protein CopG domain-containing protein</fullName>
    </recommendedName>
</protein>
<comment type="caution">
    <text evidence="1">The sequence shown here is derived from an EMBL/GenBank/DDBJ whole genome shotgun (WGS) entry which is preliminary data.</text>
</comment>
<dbReference type="AlphaFoldDB" id="X0U8C6"/>
<name>X0U8C6_9ZZZZ</name>
<organism evidence="1">
    <name type="scientific">marine sediment metagenome</name>
    <dbReference type="NCBI Taxonomy" id="412755"/>
    <lineage>
        <taxon>unclassified sequences</taxon>
        <taxon>metagenomes</taxon>
        <taxon>ecological metagenomes</taxon>
    </lineage>
</organism>
<dbReference type="EMBL" id="BARS01023929">
    <property type="protein sequence ID" value="GAG02029.1"/>
    <property type="molecule type" value="Genomic_DNA"/>
</dbReference>
<sequence length="63" mass="7215">MFGAKIKLDKDLFNKAKKLAEIAGYSSTEEFITHLIERELSRLEQTGDSEEVVKRRLQGLGYL</sequence>
<accession>X0U8C6</accession>
<evidence type="ECO:0008006" key="2">
    <source>
        <dbReference type="Google" id="ProtNLM"/>
    </source>
</evidence>
<evidence type="ECO:0000313" key="1">
    <source>
        <dbReference type="EMBL" id="GAG02029.1"/>
    </source>
</evidence>
<gene>
    <name evidence="1" type="ORF">S01H1_38057</name>
</gene>
<reference evidence="1" key="1">
    <citation type="journal article" date="2014" name="Front. Microbiol.">
        <title>High frequency of phylogenetically diverse reductive dehalogenase-homologous genes in deep subseafloor sedimentary metagenomes.</title>
        <authorList>
            <person name="Kawai M."/>
            <person name="Futagami T."/>
            <person name="Toyoda A."/>
            <person name="Takaki Y."/>
            <person name="Nishi S."/>
            <person name="Hori S."/>
            <person name="Arai W."/>
            <person name="Tsubouchi T."/>
            <person name="Morono Y."/>
            <person name="Uchiyama I."/>
            <person name="Ito T."/>
            <person name="Fujiyama A."/>
            <person name="Inagaki F."/>
            <person name="Takami H."/>
        </authorList>
    </citation>
    <scope>NUCLEOTIDE SEQUENCE</scope>
    <source>
        <strain evidence="1">Expedition CK06-06</strain>
    </source>
</reference>
<proteinExistence type="predicted"/>